<gene>
    <name evidence="1" type="ORF">K8V88_08035</name>
</gene>
<evidence type="ECO:0000313" key="1">
    <source>
        <dbReference type="EMBL" id="HJF87374.1"/>
    </source>
</evidence>
<organism evidence="1 2">
    <name type="scientific">Companilactobacillus farciminis</name>
    <dbReference type="NCBI Taxonomy" id="1612"/>
    <lineage>
        <taxon>Bacteria</taxon>
        <taxon>Bacillati</taxon>
        <taxon>Bacillota</taxon>
        <taxon>Bacilli</taxon>
        <taxon>Lactobacillales</taxon>
        <taxon>Lactobacillaceae</taxon>
        <taxon>Companilactobacillus</taxon>
    </lineage>
</organism>
<dbReference type="Proteomes" id="UP000747013">
    <property type="component" value="Unassembled WGS sequence"/>
</dbReference>
<accession>A0A921L9R5</accession>
<evidence type="ECO:0000313" key="2">
    <source>
        <dbReference type="Proteomes" id="UP000747013"/>
    </source>
</evidence>
<comment type="caution">
    <text evidence="1">The sequence shown here is derived from an EMBL/GenBank/DDBJ whole genome shotgun (WGS) entry which is preliminary data.</text>
</comment>
<dbReference type="AlphaFoldDB" id="A0A921L9R5"/>
<name>A0A921L9R5_9LACO</name>
<dbReference type="EMBL" id="DYWC01000186">
    <property type="protein sequence ID" value="HJF87374.1"/>
    <property type="molecule type" value="Genomic_DNA"/>
</dbReference>
<protein>
    <submittedName>
        <fullName evidence="1">Head protein</fullName>
    </submittedName>
</protein>
<sequence>MAKKLKVVIVTPQIEKNLSWVALQGTNDIYGHKYLLTDDGKKHEIIGRATQSVEANKKKIVDLLIKGKFDYSSAELV</sequence>
<reference evidence="1" key="2">
    <citation type="submission" date="2021-09" db="EMBL/GenBank/DDBJ databases">
        <authorList>
            <person name="Gilroy R."/>
        </authorList>
    </citation>
    <scope>NUCLEOTIDE SEQUENCE</scope>
    <source>
        <strain evidence="1">7886</strain>
    </source>
</reference>
<proteinExistence type="predicted"/>
<reference evidence="1" key="1">
    <citation type="journal article" date="2021" name="PeerJ">
        <title>Extensive microbial diversity within the chicken gut microbiome revealed by metagenomics and culture.</title>
        <authorList>
            <person name="Gilroy R."/>
            <person name="Ravi A."/>
            <person name="Getino M."/>
            <person name="Pursley I."/>
            <person name="Horton D.L."/>
            <person name="Alikhan N.F."/>
            <person name="Baker D."/>
            <person name="Gharbi K."/>
            <person name="Hall N."/>
            <person name="Watson M."/>
            <person name="Adriaenssens E.M."/>
            <person name="Foster-Nyarko E."/>
            <person name="Jarju S."/>
            <person name="Secka A."/>
            <person name="Antonio M."/>
            <person name="Oren A."/>
            <person name="Chaudhuri R.R."/>
            <person name="La Ragione R."/>
            <person name="Hildebrand F."/>
            <person name="Pallen M.J."/>
        </authorList>
    </citation>
    <scope>NUCLEOTIDE SEQUENCE</scope>
    <source>
        <strain evidence="1">7886</strain>
    </source>
</reference>